<dbReference type="PROSITE" id="PS51009">
    <property type="entry name" value="CYTCII"/>
    <property type="match status" value="1"/>
</dbReference>
<dbReference type="Gene3D" id="1.20.120.10">
    <property type="entry name" value="Cytochrome c/b562"/>
    <property type="match status" value="1"/>
</dbReference>
<accession>A0ABV7T514</accession>
<evidence type="ECO:0000313" key="8">
    <source>
        <dbReference type="Proteomes" id="UP001595630"/>
    </source>
</evidence>
<evidence type="ECO:0000256" key="6">
    <source>
        <dbReference type="SAM" id="SignalP"/>
    </source>
</evidence>
<protein>
    <submittedName>
        <fullName evidence="7">C-type cytochrome</fullName>
    </submittedName>
</protein>
<dbReference type="Proteomes" id="UP001595630">
    <property type="component" value="Unassembled WGS sequence"/>
</dbReference>
<comment type="caution">
    <text evidence="7">The sequence shown here is derived from an EMBL/GenBank/DDBJ whole genome shotgun (WGS) entry which is preliminary data.</text>
</comment>
<reference evidence="8" key="1">
    <citation type="journal article" date="2019" name="Int. J. Syst. Evol. Microbiol.">
        <title>The Global Catalogue of Microorganisms (GCM) 10K type strain sequencing project: providing services to taxonomists for standard genome sequencing and annotation.</title>
        <authorList>
            <consortium name="The Broad Institute Genomics Platform"/>
            <consortium name="The Broad Institute Genome Sequencing Center for Infectious Disease"/>
            <person name="Wu L."/>
            <person name="Ma J."/>
        </authorList>
    </citation>
    <scope>NUCLEOTIDE SEQUENCE [LARGE SCALE GENOMIC DNA]</scope>
    <source>
        <strain evidence="8">KCTC 42447</strain>
    </source>
</reference>
<keyword evidence="4" id="KW-0249">Electron transport</keyword>
<dbReference type="PRINTS" id="PR00608">
    <property type="entry name" value="CYTCHROMECII"/>
</dbReference>
<keyword evidence="1" id="KW-0813">Transport</keyword>
<sequence length="158" mass="16885">MKALIVGGLSAVILAAGLAAQAQQPDIEDQIEFRQAGYKFMSWNMGKIKAQVIDGSVEYDPLQVQAAANAIAAISNSGMGALFSPGSSRAEMGEITALRPEFFQNLDEAGRLGRNFNVAANNLASEAASGDQARIRRAFGEVGQTCKACHDEFRFSRQ</sequence>
<dbReference type="SUPFAM" id="SSF47175">
    <property type="entry name" value="Cytochromes"/>
    <property type="match status" value="1"/>
</dbReference>
<name>A0ABV7T514_9GAMM</name>
<dbReference type="InterPro" id="IPR012127">
    <property type="entry name" value="Cyt_c_prime"/>
</dbReference>
<evidence type="ECO:0000256" key="1">
    <source>
        <dbReference type="ARBA" id="ARBA00022448"/>
    </source>
</evidence>
<evidence type="ECO:0000256" key="4">
    <source>
        <dbReference type="ARBA" id="ARBA00022982"/>
    </source>
</evidence>
<keyword evidence="8" id="KW-1185">Reference proteome</keyword>
<keyword evidence="6" id="KW-0732">Signal</keyword>
<evidence type="ECO:0000256" key="2">
    <source>
        <dbReference type="ARBA" id="ARBA00022617"/>
    </source>
</evidence>
<dbReference type="EMBL" id="JBHRXZ010000017">
    <property type="protein sequence ID" value="MFC3607608.1"/>
    <property type="molecule type" value="Genomic_DNA"/>
</dbReference>
<dbReference type="Pfam" id="PF01322">
    <property type="entry name" value="Cytochrom_C_2"/>
    <property type="match status" value="1"/>
</dbReference>
<dbReference type="InterPro" id="IPR015984">
    <property type="entry name" value="Cyt_c_prime_subgr"/>
</dbReference>
<dbReference type="PIRSF" id="PIRSF000027">
    <property type="entry name" value="Cytc_c_prime"/>
    <property type="match status" value="1"/>
</dbReference>
<evidence type="ECO:0000256" key="3">
    <source>
        <dbReference type="ARBA" id="ARBA00022723"/>
    </source>
</evidence>
<keyword evidence="5" id="KW-0408">Iron</keyword>
<evidence type="ECO:0000313" key="7">
    <source>
        <dbReference type="EMBL" id="MFC3607608.1"/>
    </source>
</evidence>
<gene>
    <name evidence="7" type="ORF">ACFOMF_07460</name>
</gene>
<proteinExistence type="predicted"/>
<feature type="chain" id="PRO_5045495215" evidence="6">
    <location>
        <begin position="23"/>
        <end position="158"/>
    </location>
</feature>
<dbReference type="InterPro" id="IPR002321">
    <property type="entry name" value="Cyt_c_II"/>
</dbReference>
<keyword evidence="2" id="KW-0349">Heme</keyword>
<organism evidence="7 8">
    <name type="scientific">Stutzerimonas tarimensis</name>
    <dbReference type="NCBI Taxonomy" id="1507735"/>
    <lineage>
        <taxon>Bacteria</taxon>
        <taxon>Pseudomonadati</taxon>
        <taxon>Pseudomonadota</taxon>
        <taxon>Gammaproteobacteria</taxon>
        <taxon>Pseudomonadales</taxon>
        <taxon>Pseudomonadaceae</taxon>
        <taxon>Stutzerimonas</taxon>
    </lineage>
</organism>
<feature type="signal peptide" evidence="6">
    <location>
        <begin position="1"/>
        <end position="22"/>
    </location>
</feature>
<evidence type="ECO:0000256" key="5">
    <source>
        <dbReference type="ARBA" id="ARBA00023004"/>
    </source>
</evidence>
<dbReference type="RefSeq" id="WP_386363064.1">
    <property type="nucleotide sequence ID" value="NZ_JBHRXZ010000017.1"/>
</dbReference>
<dbReference type="InterPro" id="IPR010980">
    <property type="entry name" value="Cyt_c/b562"/>
</dbReference>
<keyword evidence="3" id="KW-0479">Metal-binding</keyword>